<organism evidence="7 8">
    <name type="scientific">Plesiocystis pacifica SIR-1</name>
    <dbReference type="NCBI Taxonomy" id="391625"/>
    <lineage>
        <taxon>Bacteria</taxon>
        <taxon>Pseudomonadati</taxon>
        <taxon>Myxococcota</taxon>
        <taxon>Polyangia</taxon>
        <taxon>Nannocystales</taxon>
        <taxon>Nannocystaceae</taxon>
        <taxon>Plesiocystis</taxon>
    </lineage>
</organism>
<dbReference type="InterPro" id="IPR036390">
    <property type="entry name" value="WH_DNA-bd_sf"/>
</dbReference>
<feature type="region of interest" description="Disordered" evidence="5">
    <location>
        <begin position="307"/>
        <end position="339"/>
    </location>
</feature>
<keyword evidence="2" id="KW-0805">Transcription regulation</keyword>
<sequence length="339" mass="37158">MSTPLDASDLAALAALDALLQTSSVTGAARRLGLSTPAVSHALARLRERFGDPLLVRAGRGMVLTPRAEQLRPRVRDALSLATLVFEDPGAFEPASMERSFTLSMTDYVLRVFGGPFEARVRAAAPGVDLRVIVNAVDDAERLRAGDTDLVVGIYGALPPELRTRAIISERLVCVVREAHPVLAPTKRRLTLRQFVTLEHVQIAPRGQPGGYVDDRLAELGHARRVARAVPFFQLALEMTASSDYLLTVSERIARQLGPELGLRVLEPPSELGLEPYALSMVWHPRFDADAGHRWLREQLVESTQALDGLSHARPRRRLDASDPTAGEASGRRRRKAKN</sequence>
<evidence type="ECO:0000256" key="5">
    <source>
        <dbReference type="SAM" id="MobiDB-lite"/>
    </source>
</evidence>
<evidence type="ECO:0000256" key="3">
    <source>
        <dbReference type="ARBA" id="ARBA00023125"/>
    </source>
</evidence>
<dbReference type="PANTHER" id="PTHR30118">
    <property type="entry name" value="HTH-TYPE TRANSCRIPTIONAL REGULATOR LEUO-RELATED"/>
    <property type="match status" value="1"/>
</dbReference>
<protein>
    <submittedName>
        <fullName evidence="7">Transcriptional regulator, LysR family protein</fullName>
    </submittedName>
</protein>
<dbReference type="SUPFAM" id="SSF46785">
    <property type="entry name" value="Winged helix' DNA-binding domain"/>
    <property type="match status" value="1"/>
</dbReference>
<evidence type="ECO:0000256" key="1">
    <source>
        <dbReference type="ARBA" id="ARBA00009437"/>
    </source>
</evidence>
<evidence type="ECO:0000259" key="6">
    <source>
        <dbReference type="PROSITE" id="PS50931"/>
    </source>
</evidence>
<reference evidence="7 8" key="1">
    <citation type="submission" date="2007-06" db="EMBL/GenBank/DDBJ databases">
        <authorList>
            <person name="Shimkets L."/>
            <person name="Ferriera S."/>
            <person name="Johnson J."/>
            <person name="Kravitz S."/>
            <person name="Beeson K."/>
            <person name="Sutton G."/>
            <person name="Rogers Y.-H."/>
            <person name="Friedman R."/>
            <person name="Frazier M."/>
            <person name="Venter J.C."/>
        </authorList>
    </citation>
    <scope>NUCLEOTIDE SEQUENCE [LARGE SCALE GENOMIC DNA]</scope>
    <source>
        <strain evidence="7 8">SIR-1</strain>
    </source>
</reference>
<accession>A6FY23</accession>
<feature type="domain" description="HTH lysR-type" evidence="6">
    <location>
        <begin position="9"/>
        <end position="65"/>
    </location>
</feature>
<dbReference type="CDD" id="cd08417">
    <property type="entry name" value="PBP2_Nitroaromatics_like"/>
    <property type="match status" value="1"/>
</dbReference>
<evidence type="ECO:0000313" key="8">
    <source>
        <dbReference type="Proteomes" id="UP000005801"/>
    </source>
</evidence>
<dbReference type="InterPro" id="IPR050389">
    <property type="entry name" value="LysR-type_TF"/>
</dbReference>
<keyword evidence="8" id="KW-1185">Reference proteome</keyword>
<dbReference type="InterPro" id="IPR005119">
    <property type="entry name" value="LysR_subst-bd"/>
</dbReference>
<dbReference type="InterPro" id="IPR036388">
    <property type="entry name" value="WH-like_DNA-bd_sf"/>
</dbReference>
<dbReference type="STRING" id="391625.PPSIR1_39465"/>
<dbReference type="SUPFAM" id="SSF53850">
    <property type="entry name" value="Periplasmic binding protein-like II"/>
    <property type="match status" value="1"/>
</dbReference>
<evidence type="ECO:0000313" key="7">
    <source>
        <dbReference type="EMBL" id="EDM81402.1"/>
    </source>
</evidence>
<keyword evidence="4" id="KW-0804">Transcription</keyword>
<comment type="caution">
    <text evidence="7">The sequence shown here is derived from an EMBL/GenBank/DDBJ whole genome shotgun (WGS) entry which is preliminary data.</text>
</comment>
<evidence type="ECO:0000256" key="2">
    <source>
        <dbReference type="ARBA" id="ARBA00023015"/>
    </source>
</evidence>
<dbReference type="eggNOG" id="COG0583">
    <property type="taxonomic scope" value="Bacteria"/>
</dbReference>
<dbReference type="Proteomes" id="UP000005801">
    <property type="component" value="Unassembled WGS sequence"/>
</dbReference>
<dbReference type="InterPro" id="IPR037402">
    <property type="entry name" value="YidZ_PBP2"/>
</dbReference>
<comment type="similarity">
    <text evidence="1">Belongs to the LysR transcriptional regulatory family.</text>
</comment>
<keyword evidence="3" id="KW-0238">DNA-binding</keyword>
<dbReference type="GO" id="GO:0003700">
    <property type="term" value="F:DNA-binding transcription factor activity"/>
    <property type="evidence" value="ECO:0007669"/>
    <property type="project" value="InterPro"/>
</dbReference>
<dbReference type="Gene3D" id="1.10.10.10">
    <property type="entry name" value="Winged helix-like DNA-binding domain superfamily/Winged helix DNA-binding domain"/>
    <property type="match status" value="1"/>
</dbReference>
<name>A6FY23_9BACT</name>
<dbReference type="RefSeq" id="WP_006969372.1">
    <property type="nucleotide sequence ID" value="NZ_ABCS01000003.1"/>
</dbReference>
<dbReference type="InterPro" id="IPR000847">
    <property type="entry name" value="LysR_HTH_N"/>
</dbReference>
<dbReference type="EMBL" id="ABCS01000003">
    <property type="protein sequence ID" value="EDM81402.1"/>
    <property type="molecule type" value="Genomic_DNA"/>
</dbReference>
<dbReference type="PANTHER" id="PTHR30118:SF15">
    <property type="entry name" value="TRANSCRIPTIONAL REGULATORY PROTEIN"/>
    <property type="match status" value="1"/>
</dbReference>
<dbReference type="Pfam" id="PF03466">
    <property type="entry name" value="LysR_substrate"/>
    <property type="match status" value="1"/>
</dbReference>
<dbReference type="GO" id="GO:0003677">
    <property type="term" value="F:DNA binding"/>
    <property type="evidence" value="ECO:0007669"/>
    <property type="project" value="UniProtKB-KW"/>
</dbReference>
<gene>
    <name evidence="7" type="ORF">PPSIR1_39465</name>
</gene>
<proteinExistence type="inferred from homology"/>
<dbReference type="AlphaFoldDB" id="A6FY23"/>
<dbReference type="Gene3D" id="3.40.190.10">
    <property type="entry name" value="Periplasmic binding protein-like II"/>
    <property type="match status" value="2"/>
</dbReference>
<dbReference type="Pfam" id="PF00126">
    <property type="entry name" value="HTH_1"/>
    <property type="match status" value="1"/>
</dbReference>
<dbReference type="PROSITE" id="PS50931">
    <property type="entry name" value="HTH_LYSR"/>
    <property type="match status" value="1"/>
</dbReference>
<evidence type="ECO:0000256" key="4">
    <source>
        <dbReference type="ARBA" id="ARBA00023163"/>
    </source>
</evidence>